<name>A0A4Y2F8Q4_ARAVE</name>
<proteinExistence type="predicted"/>
<dbReference type="EMBL" id="BGPR01000846">
    <property type="protein sequence ID" value="GBM37642.1"/>
    <property type="molecule type" value="Genomic_DNA"/>
</dbReference>
<reference evidence="1 2" key="1">
    <citation type="journal article" date="2019" name="Sci. Rep.">
        <title>Orb-weaving spider Araneus ventricosus genome elucidates the spidroin gene catalogue.</title>
        <authorList>
            <person name="Kono N."/>
            <person name="Nakamura H."/>
            <person name="Ohtoshi R."/>
            <person name="Moran D.A.P."/>
            <person name="Shinohara A."/>
            <person name="Yoshida Y."/>
            <person name="Fujiwara M."/>
            <person name="Mori M."/>
            <person name="Tomita M."/>
            <person name="Arakawa K."/>
        </authorList>
    </citation>
    <scope>NUCLEOTIDE SEQUENCE [LARGE SCALE GENOMIC DNA]</scope>
</reference>
<protein>
    <submittedName>
        <fullName evidence="1">Uncharacterized protein</fullName>
    </submittedName>
</protein>
<dbReference type="Proteomes" id="UP000499080">
    <property type="component" value="Unassembled WGS sequence"/>
</dbReference>
<accession>A0A4Y2F8Q4</accession>
<dbReference type="AlphaFoldDB" id="A0A4Y2F8Q4"/>
<evidence type="ECO:0000313" key="1">
    <source>
        <dbReference type="EMBL" id="GBM37642.1"/>
    </source>
</evidence>
<comment type="caution">
    <text evidence="1">The sequence shown here is derived from an EMBL/GenBank/DDBJ whole genome shotgun (WGS) entry which is preliminary data.</text>
</comment>
<sequence length="101" mass="11722">MGDHSRWFFEASYHDNNPRPTTCPLGLRVYKDGKQVTDIRREKTRPSPSLRFVEGGRLRVYTLWVPGRIGPAETHTFSLIISEDVLFSLFYKCKFCLLLAD</sequence>
<evidence type="ECO:0000313" key="2">
    <source>
        <dbReference type="Proteomes" id="UP000499080"/>
    </source>
</evidence>
<gene>
    <name evidence="1" type="ORF">AVEN_132087_1</name>
</gene>
<organism evidence="1 2">
    <name type="scientific">Araneus ventricosus</name>
    <name type="common">Orbweaver spider</name>
    <name type="synonym">Epeira ventricosa</name>
    <dbReference type="NCBI Taxonomy" id="182803"/>
    <lineage>
        <taxon>Eukaryota</taxon>
        <taxon>Metazoa</taxon>
        <taxon>Ecdysozoa</taxon>
        <taxon>Arthropoda</taxon>
        <taxon>Chelicerata</taxon>
        <taxon>Arachnida</taxon>
        <taxon>Araneae</taxon>
        <taxon>Araneomorphae</taxon>
        <taxon>Entelegynae</taxon>
        <taxon>Araneoidea</taxon>
        <taxon>Araneidae</taxon>
        <taxon>Araneus</taxon>
    </lineage>
</organism>
<keyword evidence="2" id="KW-1185">Reference proteome</keyword>